<dbReference type="AlphaFoldDB" id="A0AAN6T7J2"/>
<reference evidence="1" key="2">
    <citation type="submission" date="2023-05" db="EMBL/GenBank/DDBJ databases">
        <authorList>
            <consortium name="Lawrence Berkeley National Laboratory"/>
            <person name="Steindorff A."/>
            <person name="Hensen N."/>
            <person name="Bonometti L."/>
            <person name="Westerberg I."/>
            <person name="Brannstrom I.O."/>
            <person name="Guillou S."/>
            <person name="Cros-Aarteil S."/>
            <person name="Calhoun S."/>
            <person name="Haridas S."/>
            <person name="Kuo A."/>
            <person name="Mondo S."/>
            <person name="Pangilinan J."/>
            <person name="Riley R."/>
            <person name="Labutti K."/>
            <person name="Andreopoulos B."/>
            <person name="Lipzen A."/>
            <person name="Chen C."/>
            <person name="Yanf M."/>
            <person name="Daum C."/>
            <person name="Ng V."/>
            <person name="Clum A."/>
            <person name="Ohm R."/>
            <person name="Martin F."/>
            <person name="Silar P."/>
            <person name="Natvig D."/>
            <person name="Lalanne C."/>
            <person name="Gautier V."/>
            <person name="Ament-Velasquez S.L."/>
            <person name="Kruys A."/>
            <person name="Hutchinson M.I."/>
            <person name="Powell A.J."/>
            <person name="Barry K."/>
            <person name="Miller A.N."/>
            <person name="Grigoriev I.V."/>
            <person name="Debuchy R."/>
            <person name="Gladieux P."/>
            <person name="Thoren M.H."/>
            <person name="Johannesson H."/>
        </authorList>
    </citation>
    <scope>NUCLEOTIDE SEQUENCE</scope>
    <source>
        <strain evidence="1">CBS 508.74</strain>
    </source>
</reference>
<gene>
    <name evidence="1" type="ORF">N656DRAFT_470270</name>
</gene>
<organism evidence="1 2">
    <name type="scientific">Canariomyces notabilis</name>
    <dbReference type="NCBI Taxonomy" id="2074819"/>
    <lineage>
        <taxon>Eukaryota</taxon>
        <taxon>Fungi</taxon>
        <taxon>Dikarya</taxon>
        <taxon>Ascomycota</taxon>
        <taxon>Pezizomycotina</taxon>
        <taxon>Sordariomycetes</taxon>
        <taxon>Sordariomycetidae</taxon>
        <taxon>Sordariales</taxon>
        <taxon>Chaetomiaceae</taxon>
        <taxon>Canariomyces</taxon>
    </lineage>
</organism>
<dbReference type="Proteomes" id="UP001302812">
    <property type="component" value="Unassembled WGS sequence"/>
</dbReference>
<dbReference type="RefSeq" id="XP_064665268.1">
    <property type="nucleotide sequence ID" value="XM_064809758.1"/>
</dbReference>
<name>A0AAN6T7J2_9PEZI</name>
<reference evidence="1" key="1">
    <citation type="journal article" date="2023" name="Mol. Phylogenet. Evol.">
        <title>Genome-scale phylogeny and comparative genomics of the fungal order Sordariales.</title>
        <authorList>
            <person name="Hensen N."/>
            <person name="Bonometti L."/>
            <person name="Westerberg I."/>
            <person name="Brannstrom I.O."/>
            <person name="Guillou S."/>
            <person name="Cros-Aarteil S."/>
            <person name="Calhoun S."/>
            <person name="Haridas S."/>
            <person name="Kuo A."/>
            <person name="Mondo S."/>
            <person name="Pangilinan J."/>
            <person name="Riley R."/>
            <person name="LaButti K."/>
            <person name="Andreopoulos B."/>
            <person name="Lipzen A."/>
            <person name="Chen C."/>
            <person name="Yan M."/>
            <person name="Daum C."/>
            <person name="Ng V."/>
            <person name="Clum A."/>
            <person name="Steindorff A."/>
            <person name="Ohm R.A."/>
            <person name="Martin F."/>
            <person name="Silar P."/>
            <person name="Natvig D.O."/>
            <person name="Lalanne C."/>
            <person name="Gautier V."/>
            <person name="Ament-Velasquez S.L."/>
            <person name="Kruys A."/>
            <person name="Hutchinson M.I."/>
            <person name="Powell A.J."/>
            <person name="Barry K."/>
            <person name="Miller A.N."/>
            <person name="Grigoriev I.V."/>
            <person name="Debuchy R."/>
            <person name="Gladieux P."/>
            <person name="Hiltunen Thoren M."/>
            <person name="Johannesson H."/>
        </authorList>
    </citation>
    <scope>NUCLEOTIDE SEQUENCE</scope>
    <source>
        <strain evidence="1">CBS 508.74</strain>
    </source>
</reference>
<protein>
    <submittedName>
        <fullName evidence="1">Uncharacterized protein</fullName>
    </submittedName>
</protein>
<sequence length="177" mass="19263">MPSELNDQFILDHLAGAALKSLKSPLFLFLLPPCMLSCVAMDPLTIFGAAAACAQLATLITRVTSNLIALKDRWSEGAQSLQLLVTKLSTFGPPCLKSAIEPKLARLQVPMAKKCVTASVWPWKAARSSSMPSIVMLRGCLVMVIPSLRASNSSSWSLRSRITKRVSIPRSWLYTCS</sequence>
<proteinExistence type="predicted"/>
<evidence type="ECO:0000313" key="2">
    <source>
        <dbReference type="Proteomes" id="UP001302812"/>
    </source>
</evidence>
<dbReference type="GeneID" id="89933882"/>
<keyword evidence="2" id="KW-1185">Reference proteome</keyword>
<dbReference type="EMBL" id="MU853370">
    <property type="protein sequence ID" value="KAK4107698.1"/>
    <property type="molecule type" value="Genomic_DNA"/>
</dbReference>
<comment type="caution">
    <text evidence="1">The sequence shown here is derived from an EMBL/GenBank/DDBJ whole genome shotgun (WGS) entry which is preliminary data.</text>
</comment>
<evidence type="ECO:0000313" key="1">
    <source>
        <dbReference type="EMBL" id="KAK4107698.1"/>
    </source>
</evidence>
<accession>A0AAN6T7J2</accession>